<evidence type="ECO:0000313" key="2">
    <source>
        <dbReference type="Proteomes" id="UP000326437"/>
    </source>
</evidence>
<proteinExistence type="predicted"/>
<dbReference type="EMBL" id="CABVHO010000034">
    <property type="protein sequence ID" value="VVN58817.1"/>
    <property type="molecule type" value="Genomic_DNA"/>
</dbReference>
<accession>A0A5E6Z2Y4</accession>
<dbReference type="AlphaFoldDB" id="A0A5E6Z2Y4"/>
<organism evidence="1 2">
    <name type="scientific">Pseudomonas fluorescens</name>
    <dbReference type="NCBI Taxonomy" id="294"/>
    <lineage>
        <taxon>Bacteria</taxon>
        <taxon>Pseudomonadati</taxon>
        <taxon>Pseudomonadota</taxon>
        <taxon>Gammaproteobacteria</taxon>
        <taxon>Pseudomonadales</taxon>
        <taxon>Pseudomonadaceae</taxon>
        <taxon>Pseudomonas</taxon>
    </lineage>
</organism>
<name>A0A5E6Z2Y4_PSEFL</name>
<sequence>MGAVQLACAVADPEHVCRAIVVIVGQAVAAYEGFFVIQQQRFVGSKEAGFAQLRRAVHAAGTHKGEGFIDTVGQLAVFLCQGRVGDEVQVPLVHLVQVGKAALGKGAQQVQGGGGLVIGLQQAFRVWHAAFFIKADAVDDIASIGRQGHAVDGFVIGRARLGELPGHAPDLDHRAPCREGHDNGHLQQDLERVANLGCRKLRKTLGTITALKQKRPALSDLGKLSAQLPGFAGKYQWRVTGQALLDAQQVRRVRVVGLLLDRQGAPAVRGPDWAHRRL</sequence>
<reference evidence="1 2" key="1">
    <citation type="submission" date="2019-09" db="EMBL/GenBank/DDBJ databases">
        <authorList>
            <person name="Chandra G."/>
            <person name="Truman W A."/>
        </authorList>
    </citation>
    <scope>NUCLEOTIDE SEQUENCE [LARGE SCALE GENOMIC DNA]</scope>
    <source>
        <strain evidence="1">PS685</strain>
    </source>
</reference>
<dbReference type="Proteomes" id="UP000326437">
    <property type="component" value="Unassembled WGS sequence"/>
</dbReference>
<gene>
    <name evidence="1" type="ORF">PS685_02935</name>
</gene>
<protein>
    <submittedName>
        <fullName evidence="1">Uncharacterized protein</fullName>
    </submittedName>
</protein>
<evidence type="ECO:0000313" key="1">
    <source>
        <dbReference type="EMBL" id="VVN58817.1"/>
    </source>
</evidence>